<evidence type="ECO:0000256" key="1">
    <source>
        <dbReference type="SAM" id="MobiDB-lite"/>
    </source>
</evidence>
<dbReference type="GeneID" id="81404082"/>
<reference evidence="2" key="1">
    <citation type="submission" date="2022-11" db="EMBL/GenBank/DDBJ databases">
        <authorList>
            <person name="Petersen C."/>
        </authorList>
    </citation>
    <scope>NUCLEOTIDE SEQUENCE</scope>
    <source>
        <strain evidence="2">IBT 22155</strain>
    </source>
</reference>
<reference evidence="2" key="2">
    <citation type="journal article" date="2023" name="IMA Fungus">
        <title>Comparative genomic study of the Penicillium genus elucidates a diverse pangenome and 15 lateral gene transfer events.</title>
        <authorList>
            <person name="Petersen C."/>
            <person name="Sorensen T."/>
            <person name="Nielsen M.R."/>
            <person name="Sondergaard T.E."/>
            <person name="Sorensen J.L."/>
            <person name="Fitzpatrick D.A."/>
            <person name="Frisvad J.C."/>
            <person name="Nielsen K.L."/>
        </authorList>
    </citation>
    <scope>NUCLEOTIDE SEQUENCE</scope>
    <source>
        <strain evidence="2">IBT 22155</strain>
    </source>
</reference>
<keyword evidence="3" id="KW-1185">Reference proteome</keyword>
<proteinExistence type="predicted"/>
<feature type="compositionally biased region" description="Basic and acidic residues" evidence="1">
    <location>
        <begin position="1"/>
        <end position="18"/>
    </location>
</feature>
<dbReference type="RefSeq" id="XP_056523969.1">
    <property type="nucleotide sequence ID" value="XM_056664912.1"/>
</dbReference>
<evidence type="ECO:0000313" key="2">
    <source>
        <dbReference type="EMBL" id="KAJ5139320.1"/>
    </source>
</evidence>
<sequence length="82" mass="9595">MSAPERRSSRLRKEKETGNTRTTLVFKKGDDTDDEENSTELTTLQELQDWVKNDPEHAWNVLTKQLSMRREGRKENISARTC</sequence>
<dbReference type="AlphaFoldDB" id="A0A9W9L6X2"/>
<evidence type="ECO:0000313" key="3">
    <source>
        <dbReference type="Proteomes" id="UP001149079"/>
    </source>
</evidence>
<feature type="region of interest" description="Disordered" evidence="1">
    <location>
        <begin position="1"/>
        <end position="40"/>
    </location>
</feature>
<name>A0A9W9L6X2_9EURO</name>
<dbReference type="Proteomes" id="UP001149079">
    <property type="component" value="Unassembled WGS sequence"/>
</dbReference>
<protein>
    <submittedName>
        <fullName evidence="2">Uncharacterized protein</fullName>
    </submittedName>
</protein>
<comment type="caution">
    <text evidence="2">The sequence shown here is derived from an EMBL/GenBank/DDBJ whole genome shotgun (WGS) entry which is preliminary data.</text>
</comment>
<organism evidence="2 3">
    <name type="scientific">Penicillium bovifimosum</name>
    <dbReference type="NCBI Taxonomy" id="126998"/>
    <lineage>
        <taxon>Eukaryota</taxon>
        <taxon>Fungi</taxon>
        <taxon>Dikarya</taxon>
        <taxon>Ascomycota</taxon>
        <taxon>Pezizomycotina</taxon>
        <taxon>Eurotiomycetes</taxon>
        <taxon>Eurotiomycetidae</taxon>
        <taxon>Eurotiales</taxon>
        <taxon>Aspergillaceae</taxon>
        <taxon>Penicillium</taxon>
    </lineage>
</organism>
<accession>A0A9W9L6X2</accession>
<gene>
    <name evidence="2" type="ORF">N7515_004168</name>
</gene>
<dbReference type="EMBL" id="JAPQKL010000003">
    <property type="protein sequence ID" value="KAJ5139320.1"/>
    <property type="molecule type" value="Genomic_DNA"/>
</dbReference>